<feature type="chain" id="PRO_5019442915" evidence="1">
    <location>
        <begin position="23"/>
        <end position="291"/>
    </location>
</feature>
<comment type="caution">
    <text evidence="2">The sequence shown here is derived from an EMBL/GenBank/DDBJ whole genome shotgun (WGS) entry which is preliminary data.</text>
</comment>
<dbReference type="AlphaFoldDB" id="A0A418QTH1"/>
<evidence type="ECO:0000313" key="2">
    <source>
        <dbReference type="EMBL" id="RIY08433.1"/>
    </source>
</evidence>
<gene>
    <name evidence="2" type="ORF">D0T11_14440</name>
</gene>
<organism evidence="2 3">
    <name type="scientific">Hymenobacter rubripertinctus</name>
    <dbReference type="NCBI Taxonomy" id="2029981"/>
    <lineage>
        <taxon>Bacteria</taxon>
        <taxon>Pseudomonadati</taxon>
        <taxon>Bacteroidota</taxon>
        <taxon>Cytophagia</taxon>
        <taxon>Cytophagales</taxon>
        <taxon>Hymenobacteraceae</taxon>
        <taxon>Hymenobacter</taxon>
    </lineage>
</organism>
<dbReference type="RefSeq" id="WP_119656506.1">
    <property type="nucleotide sequence ID" value="NZ_JBHUOI010000031.1"/>
</dbReference>
<reference evidence="2 3" key="2">
    <citation type="submission" date="2019-01" db="EMBL/GenBank/DDBJ databases">
        <title>Hymenobacter humicola sp. nov., isolated from soils in Antarctica.</title>
        <authorList>
            <person name="Sedlacek I."/>
            <person name="Holochova P."/>
            <person name="Kralova S."/>
            <person name="Pantucek R."/>
            <person name="Stankova E."/>
            <person name="Vrbovska V."/>
            <person name="Kristofova L."/>
            <person name="Svec P."/>
            <person name="Busse H.-J."/>
        </authorList>
    </citation>
    <scope>NUCLEOTIDE SEQUENCE [LARGE SCALE GENOMIC DNA]</scope>
    <source>
        <strain evidence="2 3">CCM 8852</strain>
    </source>
</reference>
<name>A0A418QTH1_9BACT</name>
<accession>A0A418QTH1</accession>
<feature type="signal peptide" evidence="1">
    <location>
        <begin position="1"/>
        <end position="22"/>
    </location>
</feature>
<keyword evidence="3" id="KW-1185">Reference proteome</keyword>
<dbReference type="EMBL" id="QYCN01000022">
    <property type="protein sequence ID" value="RIY08433.1"/>
    <property type="molecule type" value="Genomic_DNA"/>
</dbReference>
<keyword evidence="1" id="KW-0732">Signal</keyword>
<protein>
    <submittedName>
        <fullName evidence="2">Uncharacterized protein</fullName>
    </submittedName>
</protein>
<evidence type="ECO:0000313" key="3">
    <source>
        <dbReference type="Proteomes" id="UP000284250"/>
    </source>
</evidence>
<dbReference type="Proteomes" id="UP000284250">
    <property type="component" value="Unassembled WGS sequence"/>
</dbReference>
<sequence length="291" mass="31732">MTVFQRLFLLLLPCLVGSAASAQLLLDVSSFRNDDVAVKGGVVELYVTVSGQHLVYHRRGPKMFQAGATVTLEAIRPDGAAVYQEVITLKPPVLRDTTAVIKNPISFQKRIVLPDGRYTMRAQMRDLYRAASTVILEQPLAVNFGSDKLALSNVVLLASPASRAAIAANNFIRNGLTLTRTPAGLYARGQDKLFFYAELYHATPGQPLVLRYYLRTLQGKQDVVIGKGLAQGGDGKPTVLTGELDLSKVPTGDYRLMVEVRNTKNQLIASQTATLRRDPTEYAPAGAVMSR</sequence>
<evidence type="ECO:0000256" key="1">
    <source>
        <dbReference type="SAM" id="SignalP"/>
    </source>
</evidence>
<dbReference type="OrthoDB" id="1522692at2"/>
<proteinExistence type="predicted"/>
<reference evidence="2 3" key="1">
    <citation type="submission" date="2018-09" db="EMBL/GenBank/DDBJ databases">
        <authorList>
            <person name="Zeman M."/>
            <person name="Pardy F."/>
        </authorList>
    </citation>
    <scope>NUCLEOTIDE SEQUENCE [LARGE SCALE GENOMIC DNA]</scope>
    <source>
        <strain evidence="2 3">CCM 8852</strain>
    </source>
</reference>